<dbReference type="HOGENOM" id="CLU_2206182_0_0_6"/>
<reference evidence="1" key="1">
    <citation type="submission" date="2012-02" db="EMBL/GenBank/DDBJ databases">
        <title>The complete genome of Frateuria aurantia DSM 6220.</title>
        <authorList>
            <consortium name="US DOE Joint Genome Institute (JGI-PGF)"/>
            <person name="Lucas S."/>
            <person name="Copeland A."/>
            <person name="Lapidus A."/>
            <person name="Glavina del Rio T."/>
            <person name="Dalin E."/>
            <person name="Tice H."/>
            <person name="Bruce D."/>
            <person name="Goodwin L."/>
            <person name="Pitluck S."/>
            <person name="Peters L."/>
            <person name="Ovchinnikova G."/>
            <person name="Teshima H."/>
            <person name="Kyrpides N."/>
            <person name="Mavromatis K."/>
            <person name="Ivanova N."/>
            <person name="Brettin T."/>
            <person name="Detter J.C."/>
            <person name="Han C."/>
            <person name="Larimer F."/>
            <person name="Land M."/>
            <person name="Hauser L."/>
            <person name="Markowitz V."/>
            <person name="Cheng J.-F."/>
            <person name="Hugenholtz P."/>
            <person name="Woyke T."/>
            <person name="Wu D."/>
            <person name="Brambilla E."/>
            <person name="Klenk H.-P."/>
            <person name="Eisen J.A."/>
        </authorList>
    </citation>
    <scope>NUCLEOTIDE SEQUENCE</scope>
    <source>
        <strain evidence="1">DSM 6220</strain>
    </source>
</reference>
<accession>H8L3T2</accession>
<dbReference type="STRING" id="767434.Fraau_0398"/>
<organism evidence="1 2">
    <name type="scientific">Frateuria aurantia (strain ATCC 33424 / DSM 6220 / KCTC 2777 / LMG 1558 / NBRC 3245 / NCIMB 13370)</name>
    <name type="common">Acetobacter aurantius</name>
    <dbReference type="NCBI Taxonomy" id="767434"/>
    <lineage>
        <taxon>Bacteria</taxon>
        <taxon>Pseudomonadati</taxon>
        <taxon>Pseudomonadota</taxon>
        <taxon>Gammaproteobacteria</taxon>
        <taxon>Lysobacterales</taxon>
        <taxon>Rhodanobacteraceae</taxon>
        <taxon>Frateuria</taxon>
    </lineage>
</organism>
<proteinExistence type="predicted"/>
<dbReference type="EMBL" id="CP003350">
    <property type="protein sequence ID" value="AFC84887.1"/>
    <property type="molecule type" value="Genomic_DNA"/>
</dbReference>
<name>H8L3T2_FRAAD</name>
<keyword evidence="2" id="KW-1185">Reference proteome</keyword>
<evidence type="ECO:0000313" key="2">
    <source>
        <dbReference type="Proteomes" id="UP000005234"/>
    </source>
</evidence>
<dbReference type="KEGG" id="fau:Fraau_0398"/>
<evidence type="ECO:0000313" key="1">
    <source>
        <dbReference type="EMBL" id="AFC84887.1"/>
    </source>
</evidence>
<sequence>MQAIAVARAWSMRSWPRIPSVGREVRLAEPAVSCLDSGPACFLPVNSRNGQASGLCRARRGIDRFLVPAGWGLPAGHSCFGHSKRRQPERDERQYAPALGSLTALSL</sequence>
<dbReference type="AlphaFoldDB" id="H8L3T2"/>
<gene>
    <name evidence="1" type="ordered locus">Fraau_0398</name>
</gene>
<dbReference type="Proteomes" id="UP000005234">
    <property type="component" value="Chromosome"/>
</dbReference>
<protein>
    <submittedName>
        <fullName evidence="1">Uncharacterized protein</fullName>
    </submittedName>
</protein>